<feature type="coiled-coil region" evidence="1">
    <location>
        <begin position="174"/>
        <end position="208"/>
    </location>
</feature>
<feature type="transmembrane region" description="Helical" evidence="2">
    <location>
        <begin position="23"/>
        <end position="45"/>
    </location>
</feature>
<gene>
    <name evidence="3" type="ORF">J9260_08705</name>
</gene>
<dbReference type="Proteomes" id="UP000672009">
    <property type="component" value="Chromosome"/>
</dbReference>
<keyword evidence="1" id="KW-0175">Coiled coil</keyword>
<proteinExistence type="predicted"/>
<dbReference type="RefSeq" id="WP_210220611.1">
    <property type="nucleotide sequence ID" value="NZ_CP072793.1"/>
</dbReference>
<protein>
    <submittedName>
        <fullName evidence="3">Uncharacterized protein</fullName>
    </submittedName>
</protein>
<evidence type="ECO:0000313" key="3">
    <source>
        <dbReference type="EMBL" id="QTR55141.1"/>
    </source>
</evidence>
<organism evidence="3 4">
    <name type="scientific">Thiothrix unzii</name>
    <dbReference type="NCBI Taxonomy" id="111769"/>
    <lineage>
        <taxon>Bacteria</taxon>
        <taxon>Pseudomonadati</taxon>
        <taxon>Pseudomonadota</taxon>
        <taxon>Gammaproteobacteria</taxon>
        <taxon>Thiotrichales</taxon>
        <taxon>Thiotrichaceae</taxon>
        <taxon>Thiothrix</taxon>
    </lineage>
</organism>
<dbReference type="KEGG" id="tun:J9260_08705"/>
<feature type="transmembrane region" description="Helical" evidence="2">
    <location>
        <begin position="66"/>
        <end position="86"/>
    </location>
</feature>
<keyword evidence="4" id="KW-1185">Reference proteome</keyword>
<keyword evidence="2" id="KW-0472">Membrane</keyword>
<evidence type="ECO:0000256" key="2">
    <source>
        <dbReference type="SAM" id="Phobius"/>
    </source>
</evidence>
<evidence type="ECO:0000313" key="4">
    <source>
        <dbReference type="Proteomes" id="UP000672009"/>
    </source>
</evidence>
<keyword evidence="2" id="KW-1133">Transmembrane helix</keyword>
<dbReference type="AlphaFoldDB" id="A0A975FCK6"/>
<evidence type="ECO:0000256" key="1">
    <source>
        <dbReference type="SAM" id="Coils"/>
    </source>
</evidence>
<dbReference type="EMBL" id="CP072793">
    <property type="protein sequence ID" value="QTR55141.1"/>
    <property type="molecule type" value="Genomic_DNA"/>
</dbReference>
<reference evidence="3" key="1">
    <citation type="submission" date="2021-04" db="EMBL/GenBank/DDBJ databases">
        <title>Genomics, taxonomy and metabolism of representatives of sulfur bacteria of the genus Thiothrix: Thiothrix fructosivorans QT, Thiothrix unzii A1T and three new species, Thiothrix subterranea sp. nov., Thiothrix litoralis sp. nov. and 'Candidatus Thiothrix anitrata' sp. nov.</title>
        <authorList>
            <person name="Ravin N.V."/>
            <person name="Smolyakov D."/>
            <person name="Rudenko T.S."/>
            <person name="Mardanov A.V."/>
            <person name="Beletsky A.V."/>
            <person name="Markov N.D."/>
            <person name="Fomenkov A.I."/>
            <person name="Roberts R.J."/>
            <person name="Karnachuk O.V."/>
            <person name="Novikov A."/>
            <person name="Grabovich M.Y."/>
        </authorList>
    </citation>
    <scope>NUCLEOTIDE SEQUENCE</scope>
    <source>
        <strain evidence="3">A1</strain>
    </source>
</reference>
<sequence length="324" mass="38317">MSDTEQKTNDIGKSNFSDTVLDIFFLLGILAVAFLWISIVAYIIYHKDISFLKEFEIAKLGQTGDFFNISTSLASFVTVLIVYRGFLLQKKELTETLKQLKYQKDSMEKEEQVNRTMKFIDEWEEFKAKKIDKIRYDDVDRFLKKIKLIISHKGYEKKIDCKLIISIITHDLNIDFFEDRISSQQDSIDAYEDNLKRLKKNRTTNINKIKTSEDILMSINIDYPEDKKTSKDRIQFLLDNLQKIIDDHQHIRSSMDQDRAIREEAEKIHENYVTYCLNLQEEKNKLIAINNEEIKYKKLKEEAQSKLKQESDLLKFIKDCESSE</sequence>
<keyword evidence="2" id="KW-0812">Transmembrane</keyword>
<accession>A0A975FCK6</accession>
<name>A0A975FCK6_9GAMM</name>